<accession>A0A6P1W796</accession>
<dbReference type="GO" id="GO:0032259">
    <property type="term" value="P:methylation"/>
    <property type="evidence" value="ECO:0007669"/>
    <property type="project" value="UniProtKB-KW"/>
</dbReference>
<dbReference type="Pfam" id="PF05175">
    <property type="entry name" value="MTS"/>
    <property type="match status" value="1"/>
</dbReference>
<keyword evidence="4" id="KW-0949">S-adenosyl-L-methionine</keyword>
<proteinExistence type="inferred from homology"/>
<dbReference type="EMBL" id="CP045997">
    <property type="protein sequence ID" value="QHV99907.1"/>
    <property type="molecule type" value="Genomic_DNA"/>
</dbReference>
<sequence length="228" mass="26116">MIYLRKIYKNLGNWVLIPVTKYYLSKERKIKINGLRLVIPSGVFHPTLFSSTKILLGFIERQSIKNLKTLELGAGSGLLSISMARCSALTTASDISKLACDTVKKNAHLNSALIEVIHSDLFENMANRKFDLILINPPYYPKDPKNDTEKAWFCGRNFEYFSKLFSQMTNFLESDGCAIMVLSEDCDIGRINQLAIKGGYSWQKILEKKDKGEWYFLFKLSVLTYERD</sequence>
<feature type="domain" description="Methyltransferase small" evidence="5">
    <location>
        <begin position="38"/>
        <end position="184"/>
    </location>
</feature>
<dbReference type="GO" id="GO:0008276">
    <property type="term" value="F:protein methyltransferase activity"/>
    <property type="evidence" value="ECO:0007669"/>
    <property type="project" value="TreeGrafter"/>
</dbReference>
<dbReference type="SUPFAM" id="SSF53335">
    <property type="entry name" value="S-adenosyl-L-methionine-dependent methyltransferases"/>
    <property type="match status" value="1"/>
</dbReference>
<name>A0A6P1W796_9BACT</name>
<dbReference type="GO" id="GO:0008170">
    <property type="term" value="F:N-methyltransferase activity"/>
    <property type="evidence" value="ECO:0007669"/>
    <property type="project" value="UniProtKB-ARBA"/>
</dbReference>
<evidence type="ECO:0000313" key="6">
    <source>
        <dbReference type="EMBL" id="QHV99907.1"/>
    </source>
</evidence>
<keyword evidence="2 6" id="KW-0489">Methyltransferase</keyword>
<dbReference type="KEGG" id="senf:GJR95_35010"/>
<evidence type="ECO:0000313" key="7">
    <source>
        <dbReference type="Proteomes" id="UP000464577"/>
    </source>
</evidence>
<dbReference type="InterPro" id="IPR052190">
    <property type="entry name" value="Euk-Arch_PrmC-MTase"/>
</dbReference>
<evidence type="ECO:0000256" key="2">
    <source>
        <dbReference type="ARBA" id="ARBA00022603"/>
    </source>
</evidence>
<evidence type="ECO:0000256" key="4">
    <source>
        <dbReference type="ARBA" id="ARBA00022691"/>
    </source>
</evidence>
<evidence type="ECO:0000256" key="3">
    <source>
        <dbReference type="ARBA" id="ARBA00022679"/>
    </source>
</evidence>
<protein>
    <submittedName>
        <fullName evidence="6">Methyltransferase</fullName>
    </submittedName>
</protein>
<dbReference type="GO" id="GO:0008757">
    <property type="term" value="F:S-adenosylmethionine-dependent methyltransferase activity"/>
    <property type="evidence" value="ECO:0007669"/>
    <property type="project" value="TreeGrafter"/>
</dbReference>
<dbReference type="PANTHER" id="PTHR45875">
    <property type="entry name" value="METHYLTRANSFERASE N6AMT1"/>
    <property type="match status" value="1"/>
</dbReference>
<dbReference type="CDD" id="cd02440">
    <property type="entry name" value="AdoMet_MTases"/>
    <property type="match status" value="1"/>
</dbReference>
<dbReference type="PROSITE" id="PS00092">
    <property type="entry name" value="N6_MTASE"/>
    <property type="match status" value="1"/>
</dbReference>
<dbReference type="GO" id="GO:0035657">
    <property type="term" value="C:eRF1 methyltransferase complex"/>
    <property type="evidence" value="ECO:0007669"/>
    <property type="project" value="TreeGrafter"/>
</dbReference>
<dbReference type="RefSeq" id="WP_162390299.1">
    <property type="nucleotide sequence ID" value="NZ_CP045997.1"/>
</dbReference>
<dbReference type="InterPro" id="IPR002052">
    <property type="entry name" value="DNA_methylase_N6_adenine_CS"/>
</dbReference>
<keyword evidence="3 6" id="KW-0808">Transferase</keyword>
<evidence type="ECO:0000256" key="1">
    <source>
        <dbReference type="ARBA" id="ARBA00006149"/>
    </source>
</evidence>
<dbReference type="InterPro" id="IPR029063">
    <property type="entry name" value="SAM-dependent_MTases_sf"/>
</dbReference>
<keyword evidence="7" id="KW-1185">Reference proteome</keyword>
<comment type="similarity">
    <text evidence="1">Belongs to the eukaryotic/archaeal PrmC-related family.</text>
</comment>
<dbReference type="Gene3D" id="3.40.50.150">
    <property type="entry name" value="Vaccinia Virus protein VP39"/>
    <property type="match status" value="1"/>
</dbReference>
<dbReference type="GO" id="GO:0003676">
    <property type="term" value="F:nucleic acid binding"/>
    <property type="evidence" value="ECO:0007669"/>
    <property type="project" value="InterPro"/>
</dbReference>
<gene>
    <name evidence="6" type="ORF">GJR95_35010</name>
</gene>
<dbReference type="AlphaFoldDB" id="A0A6P1W796"/>
<dbReference type="PANTHER" id="PTHR45875:SF1">
    <property type="entry name" value="METHYLTRANSFERASE N6AMT1"/>
    <property type="match status" value="1"/>
</dbReference>
<dbReference type="Proteomes" id="UP000464577">
    <property type="component" value="Chromosome"/>
</dbReference>
<dbReference type="InterPro" id="IPR007848">
    <property type="entry name" value="Small_mtfrase_dom"/>
</dbReference>
<reference evidence="6 7" key="1">
    <citation type="submission" date="2019-11" db="EMBL/GenBank/DDBJ databases">
        <title>Spirosoma endbachense sp. nov., isolated from a natural salt meadow.</title>
        <authorList>
            <person name="Rojas J."/>
            <person name="Ambika Manirajan B."/>
            <person name="Ratering S."/>
            <person name="Suarez C."/>
            <person name="Geissler-Plaum R."/>
            <person name="Schnell S."/>
        </authorList>
    </citation>
    <scope>NUCLEOTIDE SEQUENCE [LARGE SCALE GENOMIC DNA]</scope>
    <source>
        <strain evidence="6 7">I-24</strain>
    </source>
</reference>
<organism evidence="6 7">
    <name type="scientific">Spirosoma endbachense</name>
    <dbReference type="NCBI Taxonomy" id="2666025"/>
    <lineage>
        <taxon>Bacteria</taxon>
        <taxon>Pseudomonadati</taxon>
        <taxon>Bacteroidota</taxon>
        <taxon>Cytophagia</taxon>
        <taxon>Cytophagales</taxon>
        <taxon>Cytophagaceae</taxon>
        <taxon>Spirosoma</taxon>
    </lineage>
</organism>
<evidence type="ECO:0000259" key="5">
    <source>
        <dbReference type="Pfam" id="PF05175"/>
    </source>
</evidence>